<name>A0A067Q080_9AGAM</name>
<dbReference type="Pfam" id="PF07885">
    <property type="entry name" value="Ion_trans_2"/>
    <property type="match status" value="2"/>
</dbReference>
<keyword evidence="5 8" id="KW-0406">Ion transport</keyword>
<dbReference type="SUPFAM" id="SSF81324">
    <property type="entry name" value="Voltage-gated potassium channels"/>
    <property type="match status" value="2"/>
</dbReference>
<dbReference type="STRING" id="933084.A0A067Q080"/>
<evidence type="ECO:0000256" key="5">
    <source>
        <dbReference type="ARBA" id="ARBA00023065"/>
    </source>
</evidence>
<feature type="transmembrane region" description="Helical" evidence="10">
    <location>
        <begin position="311"/>
        <end position="331"/>
    </location>
</feature>
<feature type="transmembrane region" description="Helical" evidence="10">
    <location>
        <begin position="256"/>
        <end position="278"/>
    </location>
</feature>
<feature type="domain" description="Potassium channel" evidence="11">
    <location>
        <begin position="488"/>
        <end position="559"/>
    </location>
</feature>
<keyword evidence="3 8" id="KW-0812">Transmembrane</keyword>
<comment type="subcellular location">
    <subcellularLocation>
        <location evidence="1">Membrane</location>
        <topology evidence="1">Multi-pass membrane protein</topology>
    </subcellularLocation>
</comment>
<dbReference type="OrthoDB" id="297496at2759"/>
<feature type="transmembrane region" description="Helical" evidence="10">
    <location>
        <begin position="147"/>
        <end position="168"/>
    </location>
</feature>
<feature type="transmembrane region" description="Helical" evidence="10">
    <location>
        <begin position="477"/>
        <end position="499"/>
    </location>
</feature>
<comment type="similarity">
    <text evidence="8">Belongs to the two pore domain potassium channel (TC 1.A.1.8) family.</text>
</comment>
<reference evidence="13" key="1">
    <citation type="journal article" date="2014" name="Proc. Natl. Acad. Sci. U.S.A.">
        <title>Extensive sampling of basidiomycete genomes demonstrates inadequacy of the white-rot/brown-rot paradigm for wood decay fungi.</title>
        <authorList>
            <person name="Riley R."/>
            <person name="Salamov A.A."/>
            <person name="Brown D.W."/>
            <person name="Nagy L.G."/>
            <person name="Floudas D."/>
            <person name="Held B.W."/>
            <person name="Levasseur A."/>
            <person name="Lombard V."/>
            <person name="Morin E."/>
            <person name="Otillar R."/>
            <person name="Lindquist E.A."/>
            <person name="Sun H."/>
            <person name="LaButti K.M."/>
            <person name="Schmutz J."/>
            <person name="Jabbour D."/>
            <person name="Luo H."/>
            <person name="Baker S.E."/>
            <person name="Pisabarro A.G."/>
            <person name="Walton J.D."/>
            <person name="Blanchette R.A."/>
            <person name="Henrissat B."/>
            <person name="Martin F."/>
            <person name="Cullen D."/>
            <person name="Hibbett D.S."/>
            <person name="Grigoriev I.V."/>
        </authorList>
    </citation>
    <scope>NUCLEOTIDE SEQUENCE [LARGE SCALE GENOMIC DNA]</scope>
    <source>
        <strain evidence="13">MUCL 33604</strain>
    </source>
</reference>
<evidence type="ECO:0000256" key="4">
    <source>
        <dbReference type="ARBA" id="ARBA00022989"/>
    </source>
</evidence>
<organism evidence="12 13">
    <name type="scientific">Jaapia argillacea MUCL 33604</name>
    <dbReference type="NCBI Taxonomy" id="933084"/>
    <lineage>
        <taxon>Eukaryota</taxon>
        <taxon>Fungi</taxon>
        <taxon>Dikarya</taxon>
        <taxon>Basidiomycota</taxon>
        <taxon>Agaricomycotina</taxon>
        <taxon>Agaricomycetes</taxon>
        <taxon>Agaricomycetidae</taxon>
        <taxon>Jaapiales</taxon>
        <taxon>Jaapiaceae</taxon>
        <taxon>Jaapia</taxon>
    </lineage>
</organism>
<dbReference type="GO" id="GO:0030322">
    <property type="term" value="P:stabilization of membrane potential"/>
    <property type="evidence" value="ECO:0007669"/>
    <property type="project" value="TreeGrafter"/>
</dbReference>
<dbReference type="InterPro" id="IPR003280">
    <property type="entry name" value="2pore_dom_K_chnl"/>
</dbReference>
<sequence>MSSGSHESQREGEIWTVNREVADEDPEESKGTGNHQDTEVDTDIAHTIAVELGRPRYRRSTTLDRISTFSASIAASLPAPPPWATRLKSFIFPDPSDTVVNAPNYRTTPIVSGLVVPFSILLELPGLADGCYVCPTSGSAGQNKSPILEAGLAVSMACIIIANICLIARFMETKVRTSTSLAIAALTIHDAVNIIIISTSAVKHGSDHRFTFSKDFWSTVCSTMLSLTSNITLVVDFVRTPEFAKSGSGLTHKQRALVTIVMVFMLQIGFCALINSLLMGLSFLDALYFTVVTVETIGFGDIVPTTVGSRIFTIVFSTIGILNLGLIITLARDTIVEGMDVLHWRHVKALSMRKIYSRGRDWVSHSASSLHSIEAKNIIHPFEKRRQGTLPEDVETLPPRVNVDSVRRRGPRSRAVSFAEPNGNRMPLNKPATRPAKRFVAEPDRMDSYQEAKDADKMPIPREGLGAILETHEKHAFYAKLGFSLGVVIIFWAIGSVVFMTTEGWPFGIAVYFCFISFVTLGYGDYTPTTPAGRAAFIFWALLGVATMTILISVIGDAYSDRYKKAMHTKVYKQTVKRYRNGKRSRPSRHTPSSSINGPSEDGGDLMQSIPEASPAGPPTLEESRRLAQQRLEAFPHEFLQHARPFLEGLQCLVGRQISPCTVVDDAASKVGFDAEIPVAVRELLEEISASEGIADVVKKELLQDDDTRNALFMLSVDKSLRKMIEAAEGALATLADRDKLATIVEDGARVSTSERS</sequence>
<evidence type="ECO:0000259" key="11">
    <source>
        <dbReference type="Pfam" id="PF07885"/>
    </source>
</evidence>
<dbReference type="InParanoid" id="A0A067Q080"/>
<keyword evidence="4 10" id="KW-1133">Transmembrane helix</keyword>
<feature type="transmembrane region" description="Helical" evidence="10">
    <location>
        <begin position="505"/>
        <end position="523"/>
    </location>
</feature>
<feature type="transmembrane region" description="Helical" evidence="10">
    <location>
        <begin position="180"/>
        <end position="201"/>
    </location>
</feature>
<keyword evidence="13" id="KW-1185">Reference proteome</keyword>
<feature type="region of interest" description="Disordered" evidence="9">
    <location>
        <begin position="1"/>
        <end position="39"/>
    </location>
</feature>
<dbReference type="GO" id="GO:0005886">
    <property type="term" value="C:plasma membrane"/>
    <property type="evidence" value="ECO:0007669"/>
    <property type="project" value="TreeGrafter"/>
</dbReference>
<keyword evidence="6 10" id="KW-0472">Membrane</keyword>
<accession>A0A067Q080</accession>
<dbReference type="EMBL" id="KL197723">
    <property type="protein sequence ID" value="KDQ56001.1"/>
    <property type="molecule type" value="Genomic_DNA"/>
</dbReference>
<dbReference type="GO" id="GO:0022841">
    <property type="term" value="F:potassium ion leak channel activity"/>
    <property type="evidence" value="ECO:0007669"/>
    <property type="project" value="TreeGrafter"/>
</dbReference>
<evidence type="ECO:0000256" key="10">
    <source>
        <dbReference type="SAM" id="Phobius"/>
    </source>
</evidence>
<dbReference type="Gene3D" id="1.10.287.70">
    <property type="match status" value="2"/>
</dbReference>
<feature type="compositionally biased region" description="Basic residues" evidence="9">
    <location>
        <begin position="579"/>
        <end position="589"/>
    </location>
</feature>
<feature type="region of interest" description="Disordered" evidence="9">
    <location>
        <begin position="579"/>
        <end position="624"/>
    </location>
</feature>
<gene>
    <name evidence="12" type="ORF">JAAARDRAFT_208252</name>
</gene>
<evidence type="ECO:0000313" key="12">
    <source>
        <dbReference type="EMBL" id="KDQ56001.1"/>
    </source>
</evidence>
<keyword evidence="7 8" id="KW-0407">Ion channel</keyword>
<dbReference type="PANTHER" id="PTHR11003">
    <property type="entry name" value="POTASSIUM CHANNEL, SUBFAMILY K"/>
    <property type="match status" value="1"/>
</dbReference>
<feature type="transmembrane region" description="Helical" evidence="10">
    <location>
        <begin position="535"/>
        <end position="555"/>
    </location>
</feature>
<evidence type="ECO:0000256" key="3">
    <source>
        <dbReference type="ARBA" id="ARBA00022692"/>
    </source>
</evidence>
<evidence type="ECO:0000313" key="13">
    <source>
        <dbReference type="Proteomes" id="UP000027265"/>
    </source>
</evidence>
<protein>
    <recommendedName>
        <fullName evidence="11">Potassium channel domain-containing protein</fullName>
    </recommendedName>
</protein>
<dbReference type="GO" id="GO:0015271">
    <property type="term" value="F:outward rectifier potassium channel activity"/>
    <property type="evidence" value="ECO:0007669"/>
    <property type="project" value="TreeGrafter"/>
</dbReference>
<evidence type="ECO:0000256" key="9">
    <source>
        <dbReference type="SAM" id="MobiDB-lite"/>
    </source>
</evidence>
<feature type="domain" description="Potassium channel" evidence="11">
    <location>
        <begin position="264"/>
        <end position="335"/>
    </location>
</feature>
<dbReference type="HOGENOM" id="CLU_009214_1_0_1"/>
<evidence type="ECO:0000256" key="1">
    <source>
        <dbReference type="ARBA" id="ARBA00004141"/>
    </source>
</evidence>
<keyword evidence="2 8" id="KW-0813">Transport</keyword>
<dbReference type="PRINTS" id="PR01333">
    <property type="entry name" value="2POREKCHANEL"/>
</dbReference>
<proteinExistence type="inferred from homology"/>
<dbReference type="AlphaFoldDB" id="A0A067Q080"/>
<dbReference type="InterPro" id="IPR013099">
    <property type="entry name" value="K_chnl_dom"/>
</dbReference>
<evidence type="ECO:0000256" key="2">
    <source>
        <dbReference type="ARBA" id="ARBA00022448"/>
    </source>
</evidence>
<evidence type="ECO:0000256" key="8">
    <source>
        <dbReference type="RuleBase" id="RU003857"/>
    </source>
</evidence>
<evidence type="ECO:0000256" key="7">
    <source>
        <dbReference type="ARBA" id="ARBA00023303"/>
    </source>
</evidence>
<feature type="transmembrane region" description="Helical" evidence="10">
    <location>
        <begin position="216"/>
        <end position="235"/>
    </location>
</feature>
<dbReference type="Proteomes" id="UP000027265">
    <property type="component" value="Unassembled WGS sequence"/>
</dbReference>
<evidence type="ECO:0000256" key="6">
    <source>
        <dbReference type="ARBA" id="ARBA00023136"/>
    </source>
</evidence>
<dbReference type="PANTHER" id="PTHR11003:SF342">
    <property type="entry name" value="OUTWARD-RECTIFIER POTASSIUM CHANNEL TOK1"/>
    <property type="match status" value="1"/>
</dbReference>